<name>A0A7J5XVF3_DISMA</name>
<dbReference type="AlphaFoldDB" id="A0A7J5XVF3"/>
<comment type="caution">
    <text evidence="1">The sequence shown here is derived from an EMBL/GenBank/DDBJ whole genome shotgun (WGS) entry which is preliminary data.</text>
</comment>
<sequence>MLHGGVQPGQDLHQAVDECDGSLGAVVLDDDIGHVAPWPPPLHPLRDLLQLVLHASERLLHGGVQPGQDLHQAVDECDGSLGAVVLDDDIGHVAPWPPPLHPLRDLLQLVLHASERLLHGGVQPGQDLHQAVDECDGSLGAVVLDDDIGHVAPWPPPLHPLRDLLQLVLHASERLLHGGVQPGKVLHQVVHECDGSLGAVVLDDDAGHVKQKFPELVARQLVQDGAQHRPPLRLQRLQEFLQLVLHDSERLLHFVVQPGQDLHLAVDECDGSLEAVVLDDDIGHVAPWLPLLHPLRDLLQEFLQLLDLFERLLHGGVQPGQDFHLAVDECDGSLSAVMQDDDAGHVAPWQPPLHPPLQPLRDLLKIYKERVRGAGSLKLFGSKLYFKLFGQYMIY</sequence>
<gene>
    <name evidence="1" type="ORF">F7725_006379</name>
</gene>
<dbReference type="EMBL" id="JAAKFY010000020">
    <property type="protein sequence ID" value="KAF3840517.1"/>
    <property type="molecule type" value="Genomic_DNA"/>
</dbReference>
<proteinExistence type="predicted"/>
<accession>A0A7J5XVF3</accession>
<organism evidence="1 2">
    <name type="scientific">Dissostichus mawsoni</name>
    <name type="common">Antarctic cod</name>
    <dbReference type="NCBI Taxonomy" id="36200"/>
    <lineage>
        <taxon>Eukaryota</taxon>
        <taxon>Metazoa</taxon>
        <taxon>Chordata</taxon>
        <taxon>Craniata</taxon>
        <taxon>Vertebrata</taxon>
        <taxon>Euteleostomi</taxon>
        <taxon>Actinopterygii</taxon>
        <taxon>Neopterygii</taxon>
        <taxon>Teleostei</taxon>
        <taxon>Neoteleostei</taxon>
        <taxon>Acanthomorphata</taxon>
        <taxon>Eupercaria</taxon>
        <taxon>Perciformes</taxon>
        <taxon>Notothenioidei</taxon>
        <taxon>Nototheniidae</taxon>
        <taxon>Dissostichus</taxon>
    </lineage>
</organism>
<reference evidence="1 2" key="1">
    <citation type="submission" date="2020-03" db="EMBL/GenBank/DDBJ databases">
        <title>Dissostichus mawsoni Genome sequencing and assembly.</title>
        <authorList>
            <person name="Park H."/>
        </authorList>
    </citation>
    <scope>NUCLEOTIDE SEQUENCE [LARGE SCALE GENOMIC DNA]</scope>
    <source>
        <strain evidence="1">DM0001</strain>
        <tissue evidence="1">Muscle</tissue>
    </source>
</reference>
<evidence type="ECO:0000313" key="1">
    <source>
        <dbReference type="EMBL" id="KAF3840517.1"/>
    </source>
</evidence>
<evidence type="ECO:0000313" key="2">
    <source>
        <dbReference type="Proteomes" id="UP000518266"/>
    </source>
</evidence>
<keyword evidence="2" id="KW-1185">Reference proteome</keyword>
<protein>
    <submittedName>
        <fullName evidence="1">Uncharacterized protein</fullName>
    </submittedName>
</protein>
<dbReference type="Proteomes" id="UP000518266">
    <property type="component" value="Unassembled WGS sequence"/>
</dbReference>